<dbReference type="PANTHER" id="PTHR24198:SF165">
    <property type="entry name" value="ANKYRIN REPEAT-CONTAINING PROTEIN-RELATED"/>
    <property type="match status" value="1"/>
</dbReference>
<dbReference type="STRING" id="91928.A0A0D1ZJV6"/>
<dbReference type="AlphaFoldDB" id="A0A0D1ZJV6"/>
<dbReference type="Pfam" id="PF13637">
    <property type="entry name" value="Ank_4"/>
    <property type="match status" value="1"/>
</dbReference>
<protein>
    <recommendedName>
        <fullName evidence="4">Clr5 domain-containing protein</fullName>
    </recommendedName>
</protein>
<name>A0A0D1ZJV6_9EURO</name>
<dbReference type="InterPro" id="IPR002110">
    <property type="entry name" value="Ankyrin_rpt"/>
</dbReference>
<dbReference type="SUPFAM" id="SSF48403">
    <property type="entry name" value="Ankyrin repeat"/>
    <property type="match status" value="3"/>
</dbReference>
<keyword evidence="2 3" id="KW-0040">ANK repeat</keyword>
<reference evidence="5 6" key="1">
    <citation type="submission" date="2015-01" db="EMBL/GenBank/DDBJ databases">
        <title>The Genome Sequence of Exophiala spinifera CBS89968.</title>
        <authorList>
            <consortium name="The Broad Institute Genomics Platform"/>
            <person name="Cuomo C."/>
            <person name="de Hoog S."/>
            <person name="Gorbushina A."/>
            <person name="Stielow B."/>
            <person name="Teixiera M."/>
            <person name="Abouelleil A."/>
            <person name="Chapman S.B."/>
            <person name="Priest M."/>
            <person name="Young S.K."/>
            <person name="Wortman J."/>
            <person name="Nusbaum C."/>
            <person name="Birren B."/>
        </authorList>
    </citation>
    <scope>NUCLEOTIDE SEQUENCE [LARGE SCALE GENOMIC DNA]</scope>
    <source>
        <strain evidence="5 6">CBS 89968</strain>
    </source>
</reference>
<feature type="repeat" description="ANK" evidence="3">
    <location>
        <begin position="380"/>
        <end position="408"/>
    </location>
</feature>
<dbReference type="Proteomes" id="UP000053328">
    <property type="component" value="Unassembled WGS sequence"/>
</dbReference>
<evidence type="ECO:0000259" key="4">
    <source>
        <dbReference type="Pfam" id="PF14420"/>
    </source>
</evidence>
<dbReference type="EMBL" id="KN847497">
    <property type="protein sequence ID" value="KIW13097.1"/>
    <property type="molecule type" value="Genomic_DNA"/>
</dbReference>
<feature type="repeat" description="ANK" evidence="3">
    <location>
        <begin position="416"/>
        <end position="441"/>
    </location>
</feature>
<dbReference type="HOGENOM" id="CLU_008198_0_0_1"/>
<feature type="repeat" description="ANK" evidence="3">
    <location>
        <begin position="639"/>
        <end position="671"/>
    </location>
</feature>
<evidence type="ECO:0000256" key="2">
    <source>
        <dbReference type="ARBA" id="ARBA00023043"/>
    </source>
</evidence>
<dbReference type="Gene3D" id="1.25.40.20">
    <property type="entry name" value="Ankyrin repeat-containing domain"/>
    <property type="match status" value="3"/>
</dbReference>
<dbReference type="SMART" id="SM00248">
    <property type="entry name" value="ANK"/>
    <property type="match status" value="14"/>
</dbReference>
<evidence type="ECO:0000313" key="5">
    <source>
        <dbReference type="EMBL" id="KIW13097.1"/>
    </source>
</evidence>
<dbReference type="InterPro" id="IPR025676">
    <property type="entry name" value="Clr5_dom"/>
</dbReference>
<gene>
    <name evidence="5" type="ORF">PV08_08284</name>
</gene>
<proteinExistence type="predicted"/>
<keyword evidence="1" id="KW-0677">Repeat</keyword>
<feature type="repeat" description="ANK" evidence="3">
    <location>
        <begin position="790"/>
        <end position="822"/>
    </location>
</feature>
<dbReference type="Pfam" id="PF12796">
    <property type="entry name" value="Ank_2"/>
    <property type="match status" value="3"/>
</dbReference>
<dbReference type="VEuPathDB" id="FungiDB:PV08_08284"/>
<evidence type="ECO:0000313" key="6">
    <source>
        <dbReference type="Proteomes" id="UP000053328"/>
    </source>
</evidence>
<sequence>MSGTDPSPTNGWHAHRETIRQLYLVENKTRAEVRCILSKPPYNLETTEWEFEKILNDMNLKKNIRKEDWQAIAYHIEKRKQNGLASDVFLGPLRVKRRKVQHETSRYRSTSVSALAAKSPRLSEGVIIRTPSPTSQQSRAILAPVHAASVMNTINTTDSSILAYPFTTGPSAFDTALEDLPFSYNPEAFDDSVMPNIDFDIESFDAVPLSCFRIPDDTSTHTFDYFALEEAEEFIALSQGDWNLELSNGGNVDTVVYSNKIIEVALCILSNNVSALNGAGQLLEWIRKHTSVDLFKRISLLKSHTTRTIAAKLLGIAVERGDWSIFQFLLDAGIETSLLAGAEGGRLLRKALSHSNPRIATFLIGNRADVNPSDADLGPNECLPLCIAVRKGHTEIARKLLDNGAHLNRWCSGPRIGGTPLRISVLYGRLDCARLLLEAGAKAEKICFDGMDVLDWCFLKDETTLYDLLQSSMSDSSPDFSIRDILLSAKKGVKGLENYLERKKGMGLSCLTRLLERAMHEGFRYSSHRSSAVTLLEYGVDPNIKERRTSLLNIALQYGDLELATLLLDNGADIVSTGAVTKAAECDSRLEFLNLFISECEDLDLLGADPLVTAIENDNFAGVKLLIRSGVPLNERNSEGRYPIQEACQGGNIDMVEYLVQKKADIHAQPSSKECFTALHFAVEGGHIDIVKFLLQNGANVDCQSHGSRGRTLLEVCTHRELLEKANFDRDEMFKILIDAGSPIDGPPVRRCRQWNSALTGLILGSANDELIELAFNAGADVNSPGSGKGARSPIQAAAQVGNLRLVKKLLAKGADINAPAAVFHGRTALQAACSQNVPNEELVRFLLQNGAEVNAEAGIDGGVTALQGAAIQGHIKIVLLLHDAGADVNAPPAPKNGRTALEGAAEHGRLDTVQLLLNAISASGKTWRVGYDRAIRLARKNSHYAVSELLESQPVEQVRR</sequence>
<feature type="repeat" description="ANK" evidence="3">
    <location>
        <begin position="825"/>
        <end position="859"/>
    </location>
</feature>
<feature type="repeat" description="ANK" evidence="3">
    <location>
        <begin position="606"/>
        <end position="638"/>
    </location>
</feature>
<dbReference type="Pfam" id="PF14420">
    <property type="entry name" value="Clr5"/>
    <property type="match status" value="1"/>
</dbReference>
<evidence type="ECO:0000256" key="3">
    <source>
        <dbReference type="PROSITE-ProRule" id="PRU00023"/>
    </source>
</evidence>
<organism evidence="5 6">
    <name type="scientific">Exophiala spinifera</name>
    <dbReference type="NCBI Taxonomy" id="91928"/>
    <lineage>
        <taxon>Eukaryota</taxon>
        <taxon>Fungi</taxon>
        <taxon>Dikarya</taxon>
        <taxon>Ascomycota</taxon>
        <taxon>Pezizomycotina</taxon>
        <taxon>Eurotiomycetes</taxon>
        <taxon>Chaetothyriomycetidae</taxon>
        <taxon>Chaetothyriales</taxon>
        <taxon>Herpotrichiellaceae</taxon>
        <taxon>Exophiala</taxon>
    </lineage>
</organism>
<dbReference type="PANTHER" id="PTHR24198">
    <property type="entry name" value="ANKYRIN REPEAT AND PROTEIN KINASE DOMAIN-CONTAINING PROTEIN"/>
    <property type="match status" value="1"/>
</dbReference>
<accession>A0A0D1ZJV6</accession>
<feature type="repeat" description="ANK" evidence="3">
    <location>
        <begin position="862"/>
        <end position="894"/>
    </location>
</feature>
<dbReference type="PRINTS" id="PR01415">
    <property type="entry name" value="ANKYRIN"/>
</dbReference>
<dbReference type="RefSeq" id="XP_016233313.1">
    <property type="nucleotide sequence ID" value="XM_016382610.1"/>
</dbReference>
<keyword evidence="6" id="KW-1185">Reference proteome</keyword>
<dbReference type="PROSITE" id="PS50088">
    <property type="entry name" value="ANK_REPEAT"/>
    <property type="match status" value="9"/>
</dbReference>
<dbReference type="GeneID" id="27335367"/>
<dbReference type="InterPro" id="IPR036770">
    <property type="entry name" value="Ankyrin_rpt-contain_sf"/>
</dbReference>
<evidence type="ECO:0000256" key="1">
    <source>
        <dbReference type="ARBA" id="ARBA00022737"/>
    </source>
</evidence>
<feature type="repeat" description="ANK" evidence="3">
    <location>
        <begin position="674"/>
        <end position="706"/>
    </location>
</feature>
<feature type="domain" description="Clr5" evidence="4">
    <location>
        <begin position="10"/>
        <end position="47"/>
    </location>
</feature>
<feature type="repeat" description="ANK" evidence="3">
    <location>
        <begin position="547"/>
        <end position="579"/>
    </location>
</feature>
<dbReference type="PROSITE" id="PS50297">
    <property type="entry name" value="ANK_REP_REGION"/>
    <property type="match status" value="8"/>
</dbReference>
<dbReference type="OrthoDB" id="4160321at2759"/>